<gene>
    <name evidence="2" type="ORF">BRAPAZ1V2_A09P21910.2</name>
</gene>
<dbReference type="EMBL" id="LS974625">
    <property type="protein sequence ID" value="CAG7861724.1"/>
    <property type="molecule type" value="Genomic_DNA"/>
</dbReference>
<name>A0A8D9CR54_BRACM</name>
<organism evidence="2 3">
    <name type="scientific">Brassica campestris</name>
    <name type="common">Field mustard</name>
    <dbReference type="NCBI Taxonomy" id="3711"/>
    <lineage>
        <taxon>Eukaryota</taxon>
        <taxon>Viridiplantae</taxon>
        <taxon>Streptophyta</taxon>
        <taxon>Embryophyta</taxon>
        <taxon>Tracheophyta</taxon>
        <taxon>Spermatophyta</taxon>
        <taxon>Magnoliopsida</taxon>
        <taxon>eudicotyledons</taxon>
        <taxon>Gunneridae</taxon>
        <taxon>Pentapetalae</taxon>
        <taxon>rosids</taxon>
        <taxon>malvids</taxon>
        <taxon>Brassicales</taxon>
        <taxon>Brassicaceae</taxon>
        <taxon>Brassiceae</taxon>
        <taxon>Brassica</taxon>
    </lineage>
</organism>
<sequence length="63" mass="7577">MVKKFTERRGERQNKLPIQRTPLNCVSNLKFPKLTENERIVNEEEEERSNVVEREMTNTLEED</sequence>
<proteinExistence type="predicted"/>
<feature type="non-terminal residue" evidence="2">
    <location>
        <position position="63"/>
    </location>
</feature>
<feature type="region of interest" description="Disordered" evidence="1">
    <location>
        <begin position="42"/>
        <end position="63"/>
    </location>
</feature>
<evidence type="ECO:0000256" key="1">
    <source>
        <dbReference type="SAM" id="MobiDB-lite"/>
    </source>
</evidence>
<reference evidence="2 3" key="1">
    <citation type="submission" date="2021-07" db="EMBL/GenBank/DDBJ databases">
        <authorList>
            <consortium name="Genoscope - CEA"/>
            <person name="William W."/>
        </authorList>
    </citation>
    <scope>NUCLEOTIDE SEQUENCE [LARGE SCALE GENOMIC DNA]</scope>
</reference>
<evidence type="ECO:0000313" key="2">
    <source>
        <dbReference type="EMBL" id="CAG7861724.1"/>
    </source>
</evidence>
<feature type="compositionally biased region" description="Basic and acidic residues" evidence="1">
    <location>
        <begin position="42"/>
        <end position="56"/>
    </location>
</feature>
<dbReference type="Proteomes" id="UP000694005">
    <property type="component" value="Chromosome A09"/>
</dbReference>
<protein>
    <submittedName>
        <fullName evidence="2">Uncharacterized protein</fullName>
    </submittedName>
</protein>
<accession>A0A8D9CR54</accession>
<evidence type="ECO:0000313" key="3">
    <source>
        <dbReference type="Proteomes" id="UP000694005"/>
    </source>
</evidence>
<dbReference type="AlphaFoldDB" id="A0A8D9CR54"/>
<dbReference type="Gramene" id="A09p21910.2_BraZ1">
    <property type="protein sequence ID" value="A09p21910.2_BraZ1.CDS"/>
    <property type="gene ID" value="A09g21910.2_BraZ1"/>
</dbReference>